<evidence type="ECO:0000256" key="3">
    <source>
        <dbReference type="ARBA" id="ARBA00022746"/>
    </source>
</evidence>
<comment type="caution">
    <text evidence="7">The sequence shown here is derived from an EMBL/GenBank/DDBJ whole genome shotgun (WGS) entry which is preliminary data.</text>
</comment>
<comment type="similarity">
    <text evidence="2 5">Belongs to the carotenoid/retinoid oxidoreductase family.</text>
</comment>
<dbReference type="EMBL" id="MTEI01000001">
    <property type="protein sequence ID" value="OQW89937.1"/>
    <property type="molecule type" value="Genomic_DNA"/>
</dbReference>
<dbReference type="InterPro" id="IPR036188">
    <property type="entry name" value="FAD/NAD-bd_sf"/>
</dbReference>
<dbReference type="PANTHER" id="PTHR43734:SF7">
    <property type="entry name" value="4,4'-DIAPONEUROSPORENE OXYGENASE"/>
    <property type="match status" value="1"/>
</dbReference>
<dbReference type="GO" id="GO:0016491">
    <property type="term" value="F:oxidoreductase activity"/>
    <property type="evidence" value="ECO:0007669"/>
    <property type="project" value="UniProtKB-KW"/>
</dbReference>
<comment type="pathway">
    <text evidence="1 5">Carotenoid biosynthesis.</text>
</comment>
<sequence>MADKHVVVVGAGMAGLVAALRLAHQGLQVTVIERSEVAGGKIRAQEVGGQLIDAGPTVFTMKWVFSELLESVGADVDRELKLTKLPVIGRHFWDDGSSLDLFADRQESVAAVESFAGSDEAARFQAFSKMTEALYRHLEGPFIRSQATHLPKFMLSLGPRGLAMLARVGPMRTMWDSLGRHFTDPRLQQLFGRYATYCGSSPWEAPATLNLIAQVEMDGVWSVQGGMTALAQCLVRLCKQNGVQFRYQTECREIQVSQGRATGVLLNDWEVVSADVVVFNGDASALRQGLLGAKARSAVSSRTQPRSLSAVTWCLLAKTRGIKMDRHNLFFGRRYATEFDDIFNHKRLPQDPTLYVCAQDRGTEDFSDASERMLCLVNAPAIGDGDDANLAPERLENLQRLCFKRAKDCGLEIEFDDRQAVRTTPRQFHQRFPGTGGALYGQATHGWLSIFSRPGSISLIPGLYLAGGSVHPGPGVPMAAMSGRLVAEAVMENLGLTRQFRTVGTSGGMSTP</sequence>
<name>A0A1W9KYX1_9BURK</name>
<keyword evidence="3 5" id="KW-0125">Carotenoid biosynthesis</keyword>
<dbReference type="InterPro" id="IPR054841">
    <property type="entry name" value="carotdesatCrtD"/>
</dbReference>
<evidence type="ECO:0000259" key="6">
    <source>
        <dbReference type="Pfam" id="PF01593"/>
    </source>
</evidence>
<dbReference type="Proteomes" id="UP000192505">
    <property type="component" value="Unassembled WGS sequence"/>
</dbReference>
<dbReference type="AlphaFoldDB" id="A0A1W9KYX1"/>
<evidence type="ECO:0000313" key="8">
    <source>
        <dbReference type="Proteomes" id="UP000192505"/>
    </source>
</evidence>
<dbReference type="GO" id="GO:0016117">
    <property type="term" value="P:carotenoid biosynthetic process"/>
    <property type="evidence" value="ECO:0007669"/>
    <property type="project" value="UniProtKB-KW"/>
</dbReference>
<organism evidence="7 8">
    <name type="scientific">Rhodoferax ferrireducens</name>
    <dbReference type="NCBI Taxonomy" id="192843"/>
    <lineage>
        <taxon>Bacteria</taxon>
        <taxon>Pseudomonadati</taxon>
        <taxon>Pseudomonadota</taxon>
        <taxon>Betaproteobacteria</taxon>
        <taxon>Burkholderiales</taxon>
        <taxon>Comamonadaceae</taxon>
        <taxon>Rhodoferax</taxon>
    </lineage>
</organism>
<evidence type="ECO:0000256" key="4">
    <source>
        <dbReference type="ARBA" id="ARBA00023002"/>
    </source>
</evidence>
<protein>
    <submittedName>
        <fullName evidence="7">CrtD protein</fullName>
    </submittedName>
</protein>
<evidence type="ECO:0000256" key="1">
    <source>
        <dbReference type="ARBA" id="ARBA00004829"/>
    </source>
</evidence>
<feature type="domain" description="Amine oxidase" evidence="6">
    <location>
        <begin position="13"/>
        <end position="491"/>
    </location>
</feature>
<gene>
    <name evidence="7" type="ORF">BWK72_01485</name>
</gene>
<dbReference type="InterPro" id="IPR002937">
    <property type="entry name" value="Amino_oxidase"/>
</dbReference>
<proteinExistence type="inferred from homology"/>
<dbReference type="PANTHER" id="PTHR43734">
    <property type="entry name" value="PHYTOENE DESATURASE"/>
    <property type="match status" value="1"/>
</dbReference>
<dbReference type="NCBIfam" id="NF045637">
    <property type="entry name" value="carotdesatCrtDProt"/>
    <property type="match status" value="1"/>
</dbReference>
<dbReference type="Pfam" id="PF01593">
    <property type="entry name" value="Amino_oxidase"/>
    <property type="match status" value="1"/>
</dbReference>
<reference evidence="7 8" key="1">
    <citation type="submission" date="2017-01" db="EMBL/GenBank/DDBJ databases">
        <title>Novel large sulfur bacteria in the metagenomes of groundwater-fed chemosynthetic microbial mats in the Lake Huron basin.</title>
        <authorList>
            <person name="Sharrar A.M."/>
            <person name="Flood B.E."/>
            <person name="Bailey J.V."/>
            <person name="Jones D.S."/>
            <person name="Biddanda B."/>
            <person name="Ruberg S.A."/>
            <person name="Marcus D.N."/>
            <person name="Dick G.J."/>
        </authorList>
    </citation>
    <scope>NUCLEOTIDE SEQUENCE [LARGE SCALE GENOMIC DNA]</scope>
    <source>
        <strain evidence="7">A7</strain>
    </source>
</reference>
<dbReference type="NCBIfam" id="TIGR02734">
    <property type="entry name" value="crtI_fam"/>
    <property type="match status" value="1"/>
</dbReference>
<evidence type="ECO:0000313" key="7">
    <source>
        <dbReference type="EMBL" id="OQW89937.1"/>
    </source>
</evidence>
<dbReference type="SUPFAM" id="SSF51905">
    <property type="entry name" value="FAD/NAD(P)-binding domain"/>
    <property type="match status" value="1"/>
</dbReference>
<evidence type="ECO:0000256" key="2">
    <source>
        <dbReference type="ARBA" id="ARBA00006046"/>
    </source>
</evidence>
<evidence type="ECO:0000256" key="5">
    <source>
        <dbReference type="RuleBase" id="RU362075"/>
    </source>
</evidence>
<accession>A0A1W9KYX1</accession>
<dbReference type="InterPro" id="IPR014105">
    <property type="entry name" value="Carotenoid/retinoid_OxRdtase"/>
</dbReference>
<dbReference type="Gene3D" id="3.50.50.60">
    <property type="entry name" value="FAD/NAD(P)-binding domain"/>
    <property type="match status" value="2"/>
</dbReference>
<keyword evidence="4 5" id="KW-0560">Oxidoreductase</keyword>